<feature type="transmembrane region" description="Helical" evidence="1">
    <location>
        <begin position="102"/>
        <end position="130"/>
    </location>
</feature>
<proteinExistence type="predicted"/>
<comment type="caution">
    <text evidence="2">The sequence shown here is derived from an EMBL/GenBank/DDBJ whole genome shotgun (WGS) entry which is preliminary data.</text>
</comment>
<protein>
    <submittedName>
        <fullName evidence="2">Uncharacterized protein</fullName>
    </submittedName>
</protein>
<keyword evidence="1" id="KW-0472">Membrane</keyword>
<feature type="transmembrane region" description="Helical" evidence="1">
    <location>
        <begin position="75"/>
        <end position="96"/>
    </location>
</feature>
<evidence type="ECO:0000313" key="2">
    <source>
        <dbReference type="EMBL" id="RDU37997.1"/>
    </source>
</evidence>
<dbReference type="EMBL" id="QNQT01000002">
    <property type="protein sequence ID" value="RDU37997.1"/>
    <property type="molecule type" value="Genomic_DNA"/>
</dbReference>
<dbReference type="OrthoDB" id="1798014at2"/>
<keyword evidence="1" id="KW-1133">Transmembrane helix</keyword>
<name>A0A3D8GUB8_9BACI</name>
<accession>A0A3D8GUB8</accession>
<dbReference type="Proteomes" id="UP000257144">
    <property type="component" value="Unassembled WGS sequence"/>
</dbReference>
<dbReference type="AlphaFoldDB" id="A0A3D8GUB8"/>
<organism evidence="2 3">
    <name type="scientific">Neobacillus piezotolerans</name>
    <dbReference type="NCBI Taxonomy" id="2259171"/>
    <lineage>
        <taxon>Bacteria</taxon>
        <taxon>Bacillati</taxon>
        <taxon>Bacillota</taxon>
        <taxon>Bacilli</taxon>
        <taxon>Bacillales</taxon>
        <taxon>Bacillaceae</taxon>
        <taxon>Neobacillus</taxon>
    </lineage>
</organism>
<evidence type="ECO:0000256" key="1">
    <source>
        <dbReference type="SAM" id="Phobius"/>
    </source>
</evidence>
<evidence type="ECO:0000313" key="3">
    <source>
        <dbReference type="Proteomes" id="UP000257144"/>
    </source>
</evidence>
<gene>
    <name evidence="2" type="ORF">DRW41_08810</name>
</gene>
<feature type="transmembrane region" description="Helical" evidence="1">
    <location>
        <begin position="5"/>
        <end position="22"/>
    </location>
</feature>
<reference evidence="2 3" key="1">
    <citation type="submission" date="2018-07" db="EMBL/GenBank/DDBJ databases">
        <title>Bacillus sp. YLB-04 draft genome sequence.</title>
        <authorList>
            <person name="Yu L."/>
            <person name="Tang X."/>
        </authorList>
    </citation>
    <scope>NUCLEOTIDE SEQUENCE [LARGE SCALE GENOMIC DNA]</scope>
    <source>
        <strain evidence="2 3">YLB-04</strain>
    </source>
</reference>
<keyword evidence="3" id="KW-1185">Reference proteome</keyword>
<sequence>MKRFLYYLGCTIVIGVIFYVGMKYHINLKREAEMTYNMFPTLIFTIVSPVVIGLLLRIPKLILEIIEKKKWTFDWVKIVAVGLPALYVALAPYLYYSPMGDYLPFAAVFASFGASTITTAAGIVFGYVLLDSLKKPD</sequence>
<keyword evidence="1" id="KW-0812">Transmembrane</keyword>
<feature type="transmembrane region" description="Helical" evidence="1">
    <location>
        <begin position="42"/>
        <end position="63"/>
    </location>
</feature>